<dbReference type="Proteomes" id="UP001358324">
    <property type="component" value="Unassembled WGS sequence"/>
</dbReference>
<evidence type="ECO:0000313" key="4">
    <source>
        <dbReference type="Proteomes" id="UP001358324"/>
    </source>
</evidence>
<accession>A0ABU7WDH2</accession>
<feature type="chain" id="PRO_5047377567" evidence="2">
    <location>
        <begin position="27"/>
        <end position="408"/>
    </location>
</feature>
<sequence length="408" mass="43312">MSASSTLLRTGVLAAALWTAIGSAHAQHSAHGHHPPATKPAAAKPTPQRPSASKPATPPVTDPHAHHRTPAEPAATPRPQAAPAAAHPAHGSGHADSAAGNDKRADDPHAQHRGGAESDTAQDDSAHAGHTGHAGQPESSKPEMPPATDDAHAHHRSEAAQPAGDLPADHPPREPLPPITDADRAAAFPAHLHGHDMHGDAIRSFVRIDRLEAFDGDHGSGQAWEADAWIGGDTDRLWLKASGERSAGRTHAADLDVLYGRSISPWWDVVAGARQSFRPGPSQTFAAVGIQGLAPYMFEVSAMAYAGEGGQVIGELELEYELLLTNRLILQPVVELELARRDDPARGIGSGLAKAEAGLRLRYEFTRRFAPYIGVVHERAYGDTRDLRDAMGEAPDDTRIVIGLRTWF</sequence>
<evidence type="ECO:0000256" key="2">
    <source>
        <dbReference type="SAM" id="SignalP"/>
    </source>
</evidence>
<feature type="region of interest" description="Disordered" evidence="1">
    <location>
        <begin position="26"/>
        <end position="181"/>
    </location>
</feature>
<feature type="signal peptide" evidence="2">
    <location>
        <begin position="1"/>
        <end position="26"/>
    </location>
</feature>
<gene>
    <name evidence="3" type="ORF">V3391_04890</name>
</gene>
<name>A0ABU7WDH2_9GAMM</name>
<keyword evidence="4" id="KW-1185">Reference proteome</keyword>
<reference evidence="3 4" key="1">
    <citation type="submission" date="2024-01" db="EMBL/GenBank/DDBJ databases">
        <title>Novel species of the genus Luteimonas isolated from rivers.</title>
        <authorList>
            <person name="Lu H."/>
        </authorList>
    </citation>
    <scope>NUCLEOTIDE SEQUENCE [LARGE SCALE GENOMIC DNA]</scope>
    <source>
        <strain evidence="3 4">SMYT11W</strain>
    </source>
</reference>
<dbReference type="EMBL" id="JAZHBM010000001">
    <property type="protein sequence ID" value="MEF3081548.1"/>
    <property type="molecule type" value="Genomic_DNA"/>
</dbReference>
<feature type="compositionally biased region" description="Basic and acidic residues" evidence="1">
    <location>
        <begin position="101"/>
        <end position="116"/>
    </location>
</feature>
<feature type="compositionally biased region" description="Low complexity" evidence="1">
    <location>
        <begin position="71"/>
        <end position="99"/>
    </location>
</feature>
<protein>
    <submittedName>
        <fullName evidence="3">Copper resistance protein B</fullName>
    </submittedName>
</protein>
<organism evidence="3 4">
    <name type="scientific">Luteimonas flava</name>
    <dbReference type="NCBI Taxonomy" id="3115822"/>
    <lineage>
        <taxon>Bacteria</taxon>
        <taxon>Pseudomonadati</taxon>
        <taxon>Pseudomonadota</taxon>
        <taxon>Gammaproteobacteria</taxon>
        <taxon>Lysobacterales</taxon>
        <taxon>Lysobacteraceae</taxon>
        <taxon>Luteimonas</taxon>
    </lineage>
</organism>
<evidence type="ECO:0000313" key="3">
    <source>
        <dbReference type="EMBL" id="MEF3081548.1"/>
    </source>
</evidence>
<comment type="caution">
    <text evidence="3">The sequence shown here is derived from an EMBL/GenBank/DDBJ whole genome shotgun (WGS) entry which is preliminary data.</text>
</comment>
<feature type="compositionally biased region" description="Basic and acidic residues" evidence="1">
    <location>
        <begin position="149"/>
        <end position="158"/>
    </location>
</feature>
<dbReference type="InterPro" id="IPR007939">
    <property type="entry name" value="Cu-R_B_prcur"/>
</dbReference>
<evidence type="ECO:0000256" key="1">
    <source>
        <dbReference type="SAM" id="MobiDB-lite"/>
    </source>
</evidence>
<proteinExistence type="predicted"/>
<keyword evidence="2" id="KW-0732">Signal</keyword>
<dbReference type="Pfam" id="PF05275">
    <property type="entry name" value="CopB"/>
    <property type="match status" value="1"/>
</dbReference>